<reference evidence="1 2" key="1">
    <citation type="submission" date="2019-01" db="EMBL/GenBank/DDBJ databases">
        <authorList>
            <person name="Li J."/>
        </authorList>
    </citation>
    <scope>NUCLEOTIDE SEQUENCE [LARGE SCALE GENOMIC DNA]</scope>
    <source>
        <strain evidence="1 2">CGMCC 4.7180</strain>
    </source>
</reference>
<dbReference type="RefSeq" id="WP_129234382.1">
    <property type="nucleotide sequence ID" value="NZ_SDPL01000117.1"/>
</dbReference>
<dbReference type="GO" id="GO:0005198">
    <property type="term" value="F:structural molecule activity"/>
    <property type="evidence" value="ECO:0007669"/>
    <property type="project" value="InterPro"/>
</dbReference>
<dbReference type="PANTHER" id="PTHR38009:SF1">
    <property type="entry name" value="CONSERVED HYPOTHETICAL PHAGE TAIL PROTEIN"/>
    <property type="match status" value="1"/>
</dbReference>
<keyword evidence="2" id="KW-1185">Reference proteome</keyword>
<comment type="caution">
    <text evidence="1">The sequence shown here is derived from an EMBL/GenBank/DDBJ whole genome shotgun (WGS) entry which is preliminary data.</text>
</comment>
<dbReference type="OrthoDB" id="9799891at2"/>
<dbReference type="Pfam" id="PF06841">
    <property type="entry name" value="Phage_T4_gp19"/>
    <property type="match status" value="1"/>
</dbReference>
<accession>A0A4Q2JQ80</accession>
<protein>
    <submittedName>
        <fullName evidence="1">Phage tail protein</fullName>
    </submittedName>
</protein>
<dbReference type="PANTHER" id="PTHR38009">
    <property type="entry name" value="CONSERVED HYPOTHETICAL PHAGE TAIL PROTEIN"/>
    <property type="match status" value="1"/>
</dbReference>
<sequence length="147" mass="16009">MLTDTEIAVGVHYLVHLDEHDLGDFATCDGLGVEVVLESREEGGNNGFVWQFPTRLKYPNIKLSRPVSKGTADTIVNWVVAAVTGPSRGTGRIEIRSADNKPVAAYDLHDVIPVRWSGPALSPDQPKVLVETLEIAHNGFVRTGSTY</sequence>
<organism evidence="1 2">
    <name type="scientific">Agromyces binzhouensis</name>
    <dbReference type="NCBI Taxonomy" id="1817495"/>
    <lineage>
        <taxon>Bacteria</taxon>
        <taxon>Bacillati</taxon>
        <taxon>Actinomycetota</taxon>
        <taxon>Actinomycetes</taxon>
        <taxon>Micrococcales</taxon>
        <taxon>Microbacteriaceae</taxon>
        <taxon>Agromyces</taxon>
    </lineage>
</organism>
<dbReference type="EMBL" id="SDPL01000117">
    <property type="protein sequence ID" value="RXZ48188.1"/>
    <property type="molecule type" value="Genomic_DNA"/>
</dbReference>
<dbReference type="NCBIfam" id="TIGR02241">
    <property type="entry name" value="conserved hypothetical phage tail region protein"/>
    <property type="match status" value="1"/>
</dbReference>
<evidence type="ECO:0000313" key="1">
    <source>
        <dbReference type="EMBL" id="RXZ48188.1"/>
    </source>
</evidence>
<dbReference type="Proteomes" id="UP000292881">
    <property type="component" value="Unassembled WGS sequence"/>
</dbReference>
<dbReference type="InterPro" id="IPR011747">
    <property type="entry name" value="CHP02241"/>
</dbReference>
<gene>
    <name evidence="1" type="ORF">ESO86_07770</name>
</gene>
<proteinExistence type="predicted"/>
<dbReference type="AlphaFoldDB" id="A0A4Q2JQ80"/>
<dbReference type="InterPro" id="IPR010667">
    <property type="entry name" value="Phage_T4_Gp19"/>
</dbReference>
<evidence type="ECO:0000313" key="2">
    <source>
        <dbReference type="Proteomes" id="UP000292881"/>
    </source>
</evidence>
<name>A0A4Q2JQ80_9MICO</name>